<dbReference type="SMART" id="SM00100">
    <property type="entry name" value="cNMP"/>
    <property type="match status" value="1"/>
</dbReference>
<evidence type="ECO:0000256" key="11">
    <source>
        <dbReference type="ARBA" id="ARBA00022989"/>
    </source>
</evidence>
<comment type="subcellular location">
    <subcellularLocation>
        <location evidence="3">Cell junction</location>
        <location evidence="3">Tight junction</location>
    </subcellularLocation>
    <subcellularLocation>
        <location evidence="1">Lateral cell membrane</location>
    </subcellularLocation>
    <subcellularLocation>
        <location evidence="2">Membrane</location>
        <topology evidence="2">Multi-pass membrane protein</topology>
    </subcellularLocation>
</comment>
<keyword evidence="10" id="KW-0965">Cell junction</keyword>
<reference evidence="16 17" key="1">
    <citation type="submission" date="2018-07" db="EMBL/GenBank/DDBJ databases">
        <title>Halomonas montanilacus sp. nov., isolated from Lake Pengyan on Tibetan Plateau.</title>
        <authorList>
            <person name="Lu H."/>
            <person name="Xing P."/>
            <person name="Wu Q."/>
        </authorList>
    </citation>
    <scope>NUCLEOTIDE SEQUENCE [LARGE SCALE GENOMIC DNA]</scope>
    <source>
        <strain evidence="16 17">PYC7W</strain>
    </source>
</reference>
<name>A0A368U439_9GAMM</name>
<dbReference type="AlphaFoldDB" id="A0A368U439"/>
<dbReference type="Pfam" id="PF00027">
    <property type="entry name" value="cNMP_binding"/>
    <property type="match status" value="1"/>
</dbReference>
<dbReference type="CDD" id="cd00038">
    <property type="entry name" value="CAP_ED"/>
    <property type="match status" value="1"/>
</dbReference>
<dbReference type="Pfam" id="PF04831">
    <property type="entry name" value="POPDC1-3"/>
    <property type="match status" value="1"/>
</dbReference>
<protein>
    <recommendedName>
        <fullName evidence="15">Cyclic nucleotide-binding domain-containing protein</fullName>
    </recommendedName>
</protein>
<gene>
    <name evidence="16" type="ORF">DU505_02855</name>
</gene>
<dbReference type="GO" id="GO:0016328">
    <property type="term" value="C:lateral plasma membrane"/>
    <property type="evidence" value="ECO:0007669"/>
    <property type="project" value="UniProtKB-SubCell"/>
</dbReference>
<dbReference type="Gene3D" id="2.60.120.10">
    <property type="entry name" value="Jelly Rolls"/>
    <property type="match status" value="1"/>
</dbReference>
<sequence>MHTVALFFFANVLFCLAYMVRDMAYLRAITILAACSTLPYFYLQAVPLYSAMGWQVAFIVINSFNLTVLLLHRRPIKLDQLEQWLHETTLRFLKPRKMRRLLRLAKTHDINKGEVLIEKDQELNALLLILSGRARVEANRQQRAMLYPGDFVGEMSFISRKPTSADVIAEEPLRYLVWQAETLEQLYVRDPEMKDALQSAIGMDMANKLAR</sequence>
<comment type="similarity">
    <text evidence="4">Belongs to the popeye family.</text>
</comment>
<evidence type="ECO:0000256" key="7">
    <source>
        <dbReference type="ARBA" id="ARBA00022475"/>
    </source>
</evidence>
<dbReference type="PROSITE" id="PS50042">
    <property type="entry name" value="CNMP_BINDING_3"/>
    <property type="match status" value="1"/>
</dbReference>
<evidence type="ECO:0000256" key="14">
    <source>
        <dbReference type="SAM" id="Phobius"/>
    </source>
</evidence>
<dbReference type="GO" id="GO:0005923">
    <property type="term" value="C:bicellular tight junction"/>
    <property type="evidence" value="ECO:0007669"/>
    <property type="project" value="UniProtKB-SubCell"/>
</dbReference>
<dbReference type="InterPro" id="IPR055272">
    <property type="entry name" value="POPDC1-3_dom"/>
</dbReference>
<keyword evidence="9" id="KW-0130">Cell adhesion</keyword>
<feature type="transmembrane region" description="Helical" evidence="14">
    <location>
        <begin position="52"/>
        <end position="71"/>
    </location>
</feature>
<evidence type="ECO:0000256" key="2">
    <source>
        <dbReference type="ARBA" id="ARBA00004141"/>
    </source>
</evidence>
<accession>A0A368U439</accession>
<evidence type="ECO:0000259" key="15">
    <source>
        <dbReference type="PROSITE" id="PS50042"/>
    </source>
</evidence>
<dbReference type="InterPro" id="IPR006916">
    <property type="entry name" value="POPDC1-3"/>
</dbReference>
<dbReference type="GO" id="GO:0007155">
    <property type="term" value="P:cell adhesion"/>
    <property type="evidence" value="ECO:0007669"/>
    <property type="project" value="UniProtKB-KW"/>
</dbReference>
<evidence type="ECO:0000313" key="17">
    <source>
        <dbReference type="Proteomes" id="UP000252405"/>
    </source>
</evidence>
<dbReference type="RefSeq" id="WP_114477500.1">
    <property type="nucleotide sequence ID" value="NZ_QPII01000002.1"/>
</dbReference>
<evidence type="ECO:0000256" key="5">
    <source>
        <dbReference type="ARBA" id="ARBA00022427"/>
    </source>
</evidence>
<dbReference type="SUPFAM" id="SSF51206">
    <property type="entry name" value="cAMP-binding domain-like"/>
    <property type="match status" value="1"/>
</dbReference>
<keyword evidence="11 14" id="KW-1133">Transmembrane helix</keyword>
<dbReference type="Proteomes" id="UP000252405">
    <property type="component" value="Unassembled WGS sequence"/>
</dbReference>
<dbReference type="OrthoDB" id="6154918at2"/>
<dbReference type="InterPro" id="IPR014710">
    <property type="entry name" value="RmlC-like_jellyroll"/>
</dbReference>
<feature type="domain" description="Cyclic nucleotide-binding" evidence="15">
    <location>
        <begin position="89"/>
        <end position="204"/>
    </location>
</feature>
<evidence type="ECO:0000256" key="4">
    <source>
        <dbReference type="ARBA" id="ARBA00007146"/>
    </source>
</evidence>
<organism evidence="16 17">
    <name type="scientific">Billgrantia montanilacus</name>
    <dbReference type="NCBI Taxonomy" id="2282305"/>
    <lineage>
        <taxon>Bacteria</taxon>
        <taxon>Pseudomonadati</taxon>
        <taxon>Pseudomonadota</taxon>
        <taxon>Gammaproteobacteria</taxon>
        <taxon>Oceanospirillales</taxon>
        <taxon>Halomonadaceae</taxon>
        <taxon>Billgrantia</taxon>
    </lineage>
</organism>
<dbReference type="PANTHER" id="PTHR12101">
    <property type="entry name" value="POPEYE DOMAIN CONTAINING PROTEIN"/>
    <property type="match status" value="1"/>
</dbReference>
<keyword evidence="17" id="KW-1185">Reference proteome</keyword>
<keyword evidence="8 14" id="KW-0812">Transmembrane</keyword>
<dbReference type="InterPro" id="IPR018490">
    <property type="entry name" value="cNMP-bd_dom_sf"/>
</dbReference>
<evidence type="ECO:0000256" key="3">
    <source>
        <dbReference type="ARBA" id="ARBA00004435"/>
    </source>
</evidence>
<dbReference type="GO" id="GO:0030552">
    <property type="term" value="F:cAMP binding"/>
    <property type="evidence" value="ECO:0007669"/>
    <property type="project" value="TreeGrafter"/>
</dbReference>
<evidence type="ECO:0000256" key="9">
    <source>
        <dbReference type="ARBA" id="ARBA00022889"/>
    </source>
</evidence>
<dbReference type="PANTHER" id="PTHR12101:SF17">
    <property type="entry name" value="BLOOD VESSEL EPICARDIAL SUBSTANCE"/>
    <property type="match status" value="1"/>
</dbReference>
<evidence type="ECO:0000256" key="6">
    <source>
        <dbReference type="ARBA" id="ARBA00022473"/>
    </source>
</evidence>
<keyword evidence="13" id="KW-0325">Glycoprotein</keyword>
<dbReference type="EMBL" id="QPII01000002">
    <property type="protein sequence ID" value="RCV90862.1"/>
    <property type="molecule type" value="Genomic_DNA"/>
</dbReference>
<keyword evidence="12 14" id="KW-0472">Membrane</keyword>
<evidence type="ECO:0000256" key="1">
    <source>
        <dbReference type="ARBA" id="ARBA00004124"/>
    </source>
</evidence>
<dbReference type="InterPro" id="IPR000595">
    <property type="entry name" value="cNMP-bd_dom"/>
</dbReference>
<proteinExistence type="inferred from homology"/>
<keyword evidence="7" id="KW-1003">Cell membrane</keyword>
<comment type="caution">
    <text evidence="16">The sequence shown here is derived from an EMBL/GenBank/DDBJ whole genome shotgun (WGS) entry which is preliminary data.</text>
</comment>
<evidence type="ECO:0000256" key="13">
    <source>
        <dbReference type="ARBA" id="ARBA00023180"/>
    </source>
</evidence>
<evidence type="ECO:0000256" key="12">
    <source>
        <dbReference type="ARBA" id="ARBA00023136"/>
    </source>
</evidence>
<evidence type="ECO:0000313" key="16">
    <source>
        <dbReference type="EMBL" id="RCV90862.1"/>
    </source>
</evidence>
<evidence type="ECO:0000256" key="8">
    <source>
        <dbReference type="ARBA" id="ARBA00022692"/>
    </source>
</evidence>
<keyword evidence="5" id="KW-0796">Tight junction</keyword>
<keyword evidence="6" id="KW-0217">Developmental protein</keyword>
<evidence type="ECO:0000256" key="10">
    <source>
        <dbReference type="ARBA" id="ARBA00022949"/>
    </source>
</evidence>